<dbReference type="PROSITE" id="PS01124">
    <property type="entry name" value="HTH_ARAC_FAMILY_2"/>
    <property type="match status" value="1"/>
</dbReference>
<dbReference type="InterPro" id="IPR018060">
    <property type="entry name" value="HTH_AraC"/>
</dbReference>
<evidence type="ECO:0000256" key="12">
    <source>
        <dbReference type="PROSITE-ProRule" id="PRU00169"/>
    </source>
</evidence>
<dbReference type="InterPro" id="IPR028082">
    <property type="entry name" value="Peripla_BP_I"/>
</dbReference>
<keyword evidence="14" id="KW-0812">Transmembrane</keyword>
<evidence type="ECO:0000256" key="8">
    <source>
        <dbReference type="ARBA" id="ARBA00023012"/>
    </source>
</evidence>
<evidence type="ECO:0000256" key="5">
    <source>
        <dbReference type="ARBA" id="ARBA00022741"/>
    </source>
</evidence>
<dbReference type="InterPro" id="IPR005467">
    <property type="entry name" value="His_kinase_dom"/>
</dbReference>
<dbReference type="GO" id="GO:0005524">
    <property type="term" value="F:ATP binding"/>
    <property type="evidence" value="ECO:0007669"/>
    <property type="project" value="UniProtKB-KW"/>
</dbReference>
<dbReference type="Pfam" id="PF00072">
    <property type="entry name" value="Response_reg"/>
    <property type="match status" value="1"/>
</dbReference>
<evidence type="ECO:0000256" key="7">
    <source>
        <dbReference type="ARBA" id="ARBA00022840"/>
    </source>
</evidence>
<dbReference type="CDD" id="cd17574">
    <property type="entry name" value="REC_OmpR"/>
    <property type="match status" value="1"/>
</dbReference>
<dbReference type="Pfam" id="PF00512">
    <property type="entry name" value="HisKA"/>
    <property type="match status" value="1"/>
</dbReference>
<dbReference type="InterPro" id="IPR018062">
    <property type="entry name" value="HTH_AraC-typ_CS"/>
</dbReference>
<evidence type="ECO:0000313" key="18">
    <source>
        <dbReference type="EMBL" id="KJF45502.1"/>
    </source>
</evidence>
<dbReference type="PROSITE" id="PS50109">
    <property type="entry name" value="HIS_KIN"/>
    <property type="match status" value="1"/>
</dbReference>
<reference evidence="18 19" key="1">
    <citation type="submission" date="2014-09" db="EMBL/GenBank/DDBJ databases">
        <title>Draft Genome Sequence of Draconibacterium sp. JN14CK-3.</title>
        <authorList>
            <person name="Dong C."/>
            <person name="Lai Q."/>
            <person name="Shao Z."/>
        </authorList>
    </citation>
    <scope>NUCLEOTIDE SEQUENCE [LARGE SCALE GENOMIC DNA]</scope>
    <source>
        <strain evidence="18 19">JN14CK-3</strain>
    </source>
</reference>
<dbReference type="Pfam" id="PF02518">
    <property type="entry name" value="HATPase_c"/>
    <property type="match status" value="1"/>
</dbReference>
<keyword evidence="7" id="KW-0067">ATP-binding</keyword>
<dbReference type="AlphaFoldDB" id="A0A0D8JF17"/>
<dbReference type="InterPro" id="IPR036890">
    <property type="entry name" value="HATPase_C_sf"/>
</dbReference>
<dbReference type="SUPFAM" id="SSF55874">
    <property type="entry name" value="ATPase domain of HSP90 chaperone/DNA topoisomerase II/histidine kinase"/>
    <property type="match status" value="1"/>
</dbReference>
<dbReference type="PANTHER" id="PTHR43547">
    <property type="entry name" value="TWO-COMPONENT HISTIDINE KINASE"/>
    <property type="match status" value="1"/>
</dbReference>
<dbReference type="GO" id="GO:0000155">
    <property type="term" value="F:phosphorelay sensor kinase activity"/>
    <property type="evidence" value="ECO:0007669"/>
    <property type="project" value="InterPro"/>
</dbReference>
<dbReference type="GO" id="GO:0043565">
    <property type="term" value="F:sequence-specific DNA binding"/>
    <property type="evidence" value="ECO:0007669"/>
    <property type="project" value="InterPro"/>
</dbReference>
<evidence type="ECO:0000256" key="3">
    <source>
        <dbReference type="ARBA" id="ARBA00022553"/>
    </source>
</evidence>
<dbReference type="PROSITE" id="PS00041">
    <property type="entry name" value="HTH_ARAC_FAMILY_1"/>
    <property type="match status" value="1"/>
</dbReference>
<dbReference type="Gene3D" id="1.10.10.60">
    <property type="entry name" value="Homeodomain-like"/>
    <property type="match status" value="2"/>
</dbReference>
<keyword evidence="5" id="KW-0547">Nucleotide-binding</keyword>
<accession>A0A0D8JF17</accession>
<feature type="domain" description="Histidine kinase" evidence="16">
    <location>
        <begin position="398"/>
        <end position="621"/>
    </location>
</feature>
<dbReference type="EMBL" id="JRHC01000001">
    <property type="protein sequence ID" value="KJF45502.1"/>
    <property type="molecule type" value="Genomic_DNA"/>
</dbReference>
<dbReference type="InterPro" id="IPR004358">
    <property type="entry name" value="Sig_transdc_His_kin-like_C"/>
</dbReference>
<evidence type="ECO:0000256" key="6">
    <source>
        <dbReference type="ARBA" id="ARBA00022777"/>
    </source>
</evidence>
<dbReference type="GO" id="GO:0003700">
    <property type="term" value="F:DNA-binding transcription factor activity"/>
    <property type="evidence" value="ECO:0007669"/>
    <property type="project" value="InterPro"/>
</dbReference>
<evidence type="ECO:0000256" key="9">
    <source>
        <dbReference type="ARBA" id="ARBA00023015"/>
    </source>
</evidence>
<evidence type="ECO:0000256" key="4">
    <source>
        <dbReference type="ARBA" id="ARBA00022679"/>
    </source>
</evidence>
<evidence type="ECO:0000313" key="19">
    <source>
        <dbReference type="Proteomes" id="UP000032544"/>
    </source>
</evidence>
<comment type="caution">
    <text evidence="18">The sequence shown here is derived from an EMBL/GenBank/DDBJ whole genome shotgun (WGS) entry which is preliminary data.</text>
</comment>
<feature type="coiled-coil region" evidence="13">
    <location>
        <begin position="364"/>
        <end position="391"/>
    </location>
</feature>
<dbReference type="PATRIC" id="fig|1544798.3.peg.1835"/>
<dbReference type="InterPro" id="IPR011006">
    <property type="entry name" value="CheY-like_superfamily"/>
</dbReference>
<keyword evidence="4" id="KW-0808">Transferase</keyword>
<protein>
    <recommendedName>
        <fullName evidence="2">histidine kinase</fullName>
        <ecNumber evidence="2">2.7.13.3</ecNumber>
    </recommendedName>
</protein>
<dbReference type="SMART" id="SM00342">
    <property type="entry name" value="HTH_ARAC"/>
    <property type="match status" value="1"/>
</dbReference>
<dbReference type="FunFam" id="1.10.287.130:FF:000034">
    <property type="entry name" value="Two-component system sensor histidine kinase/response regulator"/>
    <property type="match status" value="1"/>
</dbReference>
<keyword evidence="3 12" id="KW-0597">Phosphoprotein</keyword>
<dbReference type="Pfam" id="PF12833">
    <property type="entry name" value="HTH_18"/>
    <property type="match status" value="1"/>
</dbReference>
<keyword evidence="11" id="KW-0804">Transcription</keyword>
<dbReference type="CDD" id="cd00075">
    <property type="entry name" value="HATPase"/>
    <property type="match status" value="1"/>
</dbReference>
<evidence type="ECO:0000256" key="14">
    <source>
        <dbReference type="SAM" id="Phobius"/>
    </source>
</evidence>
<dbReference type="PANTHER" id="PTHR43547:SF2">
    <property type="entry name" value="HYBRID SIGNAL TRANSDUCTION HISTIDINE KINASE C"/>
    <property type="match status" value="1"/>
</dbReference>
<proteinExistence type="predicted"/>
<dbReference type="SMART" id="SM00388">
    <property type="entry name" value="HisKA"/>
    <property type="match status" value="1"/>
</dbReference>
<dbReference type="RefSeq" id="WP_045027809.1">
    <property type="nucleotide sequence ID" value="NZ_JRHC01000001.1"/>
</dbReference>
<evidence type="ECO:0000256" key="1">
    <source>
        <dbReference type="ARBA" id="ARBA00000085"/>
    </source>
</evidence>
<keyword evidence="10" id="KW-0238">DNA-binding</keyword>
<evidence type="ECO:0000256" key="13">
    <source>
        <dbReference type="SAM" id="Coils"/>
    </source>
</evidence>
<dbReference type="OrthoDB" id="358279at2"/>
<dbReference type="CDD" id="cd00082">
    <property type="entry name" value="HisKA"/>
    <property type="match status" value="1"/>
</dbReference>
<dbReference type="InterPro" id="IPR036097">
    <property type="entry name" value="HisK_dim/P_sf"/>
</dbReference>
<dbReference type="SMART" id="SM00387">
    <property type="entry name" value="HATPase_c"/>
    <property type="match status" value="1"/>
</dbReference>
<dbReference type="InterPro" id="IPR001789">
    <property type="entry name" value="Sig_transdc_resp-reg_receiver"/>
</dbReference>
<keyword evidence="8" id="KW-0902">Two-component regulatory system</keyword>
<dbReference type="InterPro" id="IPR003594">
    <property type="entry name" value="HATPase_dom"/>
</dbReference>
<evidence type="ECO:0000256" key="11">
    <source>
        <dbReference type="ARBA" id="ARBA00023163"/>
    </source>
</evidence>
<evidence type="ECO:0000256" key="2">
    <source>
        <dbReference type="ARBA" id="ARBA00012438"/>
    </source>
</evidence>
<dbReference type="SUPFAM" id="SSF52172">
    <property type="entry name" value="CheY-like"/>
    <property type="match status" value="1"/>
</dbReference>
<dbReference type="PRINTS" id="PR00344">
    <property type="entry name" value="BCTRLSENSOR"/>
</dbReference>
<evidence type="ECO:0000259" key="16">
    <source>
        <dbReference type="PROSITE" id="PS50109"/>
    </source>
</evidence>
<name>A0A0D8JF17_9BACT</name>
<comment type="catalytic activity">
    <reaction evidence="1">
        <text>ATP + protein L-histidine = ADP + protein N-phospho-L-histidine.</text>
        <dbReference type="EC" id="2.7.13.3"/>
    </reaction>
</comment>
<dbReference type="FunFam" id="3.40.50.2300:FF:000138">
    <property type="entry name" value="Two-component system sensor histidine kinase/response regulator"/>
    <property type="match status" value="1"/>
</dbReference>
<dbReference type="Gene3D" id="3.30.565.10">
    <property type="entry name" value="Histidine kinase-like ATPase, C-terminal domain"/>
    <property type="match status" value="1"/>
</dbReference>
<dbReference type="InterPro" id="IPR025997">
    <property type="entry name" value="SBP_2_dom"/>
</dbReference>
<organism evidence="18 19">
    <name type="scientific">Draconibacterium sediminis</name>
    <dbReference type="NCBI Taxonomy" id="1544798"/>
    <lineage>
        <taxon>Bacteria</taxon>
        <taxon>Pseudomonadati</taxon>
        <taxon>Bacteroidota</taxon>
        <taxon>Bacteroidia</taxon>
        <taxon>Marinilabiliales</taxon>
        <taxon>Prolixibacteraceae</taxon>
        <taxon>Draconibacterium</taxon>
    </lineage>
</organism>
<dbReference type="Pfam" id="PF13407">
    <property type="entry name" value="Peripla_BP_4"/>
    <property type="match status" value="1"/>
</dbReference>
<keyword evidence="14" id="KW-0472">Membrane</keyword>
<keyword evidence="19" id="KW-1185">Reference proteome</keyword>
<feature type="domain" description="HTH araC/xylS-type" evidence="15">
    <location>
        <begin position="817"/>
        <end position="916"/>
    </location>
</feature>
<dbReference type="InterPro" id="IPR009057">
    <property type="entry name" value="Homeodomain-like_sf"/>
</dbReference>
<feature type="domain" description="Response regulatory" evidence="17">
    <location>
        <begin position="670"/>
        <end position="785"/>
    </location>
</feature>
<keyword evidence="13" id="KW-0175">Coiled coil</keyword>
<dbReference type="EC" id="2.7.13.3" evidence="2"/>
<feature type="modified residue" description="4-aspartylphosphate" evidence="12">
    <location>
        <position position="718"/>
    </location>
</feature>
<dbReference type="STRING" id="1544798.LH29_09130"/>
<dbReference type="Proteomes" id="UP000032544">
    <property type="component" value="Unassembled WGS sequence"/>
</dbReference>
<evidence type="ECO:0000259" key="15">
    <source>
        <dbReference type="PROSITE" id="PS01124"/>
    </source>
</evidence>
<evidence type="ECO:0000256" key="10">
    <source>
        <dbReference type="ARBA" id="ARBA00023125"/>
    </source>
</evidence>
<dbReference type="Gene3D" id="3.40.50.2300">
    <property type="match status" value="3"/>
</dbReference>
<dbReference type="InterPro" id="IPR003661">
    <property type="entry name" value="HisK_dim/P_dom"/>
</dbReference>
<dbReference type="SUPFAM" id="SSF53822">
    <property type="entry name" value="Periplasmic binding protein-like I"/>
    <property type="match status" value="1"/>
</dbReference>
<dbReference type="CDD" id="cd06308">
    <property type="entry name" value="PBP1_sensor_kinase-like"/>
    <property type="match status" value="1"/>
</dbReference>
<sequence length="916" mass="104780">MSFFLKQISTILLLLFISEYGFAKDKYLIGFSQCAQHGDWRLNMEAEMEREIMFHDDLSLIIKQSYDDANLQVQQIHELVEMGIDLLIVSPYQIDPVQPVIDAVFKKGIPVVLVDRRINSDNYTAYVGGDNYMIGKVAASYIANRLNNKGNIVEIMGGLTSSPAIERTRGFNETLENFPLLQNIMRINTTETLEVVTDSLSEIIKRDIDVDAIFAFNDDYAVMARNVIDQSINEDHILIIGIDGLPNAGGGIEMVEKGILSATLIYPTGGKEAIEIASKILHNEVFEKENLLSTTLVDRSNVDIIRKQFDKINSLQTDISKSKDMLLNLGEKFKFQQFMLYLVTGTFVLVILLMFLLVRSFYKLKDANIHLKKQKKELKKLSDKVEKITQEKLKFFTNISHEFRTPLTLIVGPLEDLLKTSDLPDNIYKRVSLMHKNSLRLLQLINQLMDFRKIENSKMKLQAGHYDVVKFLSDIHESFLSLAENRQINLIFDTNLSQLKAWFDWDKLDKVVFNLLSNAFKFTPTGGTIRIKLRKELLTVKSLWEEQLIIEVTDNGKGISQKHINHIFDRFYQVDKTDNLKGTGLGLALSKEFVEMHRGRITVESIESKKTTFIVKLPLGDAHLTQEEKIKDEGQKPLVQDLLGYSNTKQNVDNDKGATIKTPDSIPKPVVLLVEDDNDVRSYVKECLQDTYDVFEAQNGKIALKMIEEEEPDLIVSDIMMPEMDGLELTHQLKNDLKTCHIPIILLTAKSSLEQRLEGLEEGADSYIPKPFSKEHLQIRIRKLLDLRKKIHERYKSQYIIEDEQNNISRLDKNFLDKISKIVKDNIQKEEFTVEELSDLAGLSRVQMYRKVKKLTGMSGSEYVRLVKLKESLELIKTSGKSMAEIAHEVGFSSPSYFAQCFKKQFGISPSDYAKK</sequence>
<keyword evidence="9" id="KW-0805">Transcription regulation</keyword>
<keyword evidence="6" id="KW-0418">Kinase</keyword>
<dbReference type="SUPFAM" id="SSF46689">
    <property type="entry name" value="Homeodomain-like"/>
    <property type="match status" value="1"/>
</dbReference>
<dbReference type="Gene3D" id="1.10.287.130">
    <property type="match status" value="1"/>
</dbReference>
<dbReference type="SMART" id="SM00448">
    <property type="entry name" value="REC"/>
    <property type="match status" value="1"/>
</dbReference>
<gene>
    <name evidence="18" type="ORF">LH29_09130</name>
</gene>
<evidence type="ECO:0000259" key="17">
    <source>
        <dbReference type="PROSITE" id="PS50110"/>
    </source>
</evidence>
<keyword evidence="14" id="KW-1133">Transmembrane helix</keyword>
<dbReference type="FunFam" id="3.30.565.10:FF:000037">
    <property type="entry name" value="Hybrid sensor histidine kinase/response regulator"/>
    <property type="match status" value="1"/>
</dbReference>
<dbReference type="PROSITE" id="PS50110">
    <property type="entry name" value="RESPONSE_REGULATORY"/>
    <property type="match status" value="1"/>
</dbReference>
<feature type="transmembrane region" description="Helical" evidence="14">
    <location>
        <begin position="338"/>
        <end position="358"/>
    </location>
</feature>
<dbReference type="SUPFAM" id="SSF47384">
    <property type="entry name" value="Homodimeric domain of signal transducing histidine kinase"/>
    <property type="match status" value="1"/>
</dbReference>